<dbReference type="SUPFAM" id="SSF53067">
    <property type="entry name" value="Actin-like ATPase domain"/>
    <property type="match status" value="2"/>
</dbReference>
<dbReference type="InterPro" id="IPR050273">
    <property type="entry name" value="GppA/Ppx_hydrolase"/>
</dbReference>
<organism evidence="3 4">
    <name type="scientific">Lentisphaera profundi</name>
    <dbReference type="NCBI Taxonomy" id="1658616"/>
    <lineage>
        <taxon>Bacteria</taxon>
        <taxon>Pseudomonadati</taxon>
        <taxon>Lentisphaerota</taxon>
        <taxon>Lentisphaeria</taxon>
        <taxon>Lentisphaerales</taxon>
        <taxon>Lentisphaeraceae</taxon>
        <taxon>Lentisphaera</taxon>
    </lineage>
</organism>
<dbReference type="InterPro" id="IPR048950">
    <property type="entry name" value="Ppx_GppA_C"/>
</dbReference>
<dbReference type="Proteomes" id="UP001214250">
    <property type="component" value="Chromosome 2"/>
</dbReference>
<feature type="domain" description="Ppx/GppA phosphatase N-terminal" evidence="1">
    <location>
        <begin position="21"/>
        <end position="305"/>
    </location>
</feature>
<feature type="domain" description="Ppx/GppA phosphatase C-terminal" evidence="2">
    <location>
        <begin position="326"/>
        <end position="476"/>
    </location>
</feature>
<dbReference type="RefSeq" id="WP_274153677.1">
    <property type="nucleotide sequence ID" value="NZ_CP117812.1"/>
</dbReference>
<keyword evidence="4" id="KW-1185">Reference proteome</keyword>
<sequence length="509" mass="57171">MRKNNSLSAVIDLGSSGIRLLIAEKRATKWKSLETLEKKSSLGRDVFNSEEISEQSFQQVVEILRLFREYIDSWNIPSSRIRCVATSAVREAHNRDMFIERVELHTGFVFQVLEAMEANLLTYRSVDHALRGHLRIKKSNALIVETSGGGTNVLMLNKGLMVGAHSLNLGSIRFEKELKSGVGTSNYLEKLLDQKTLVATRQFEMEFPLNKVKYFIALGSDIRRVSGQIGEKKKGYYLIQKDSFLELLEKISGMESVEVASEYGVPFSESGAFFATLQIYGAFFKQCAAISVIVPKVSIREGVLQASKRISNLASLEDEIAGACYSLAAKFGVDKKHSDNVALNALKIFDALAKVGNLDKDHRIYLRSAAVLMDVGLFIHHHHSQRHGLYLIRHSEIFGLNELDRIIVGLIVRYHGKTLPKHTHSEFSSLRRSDRLTVFKLSAILRVARALDIRLVQRLKVEGVETDANRLQLKMNIASISPLEIASLEDSSEIFQDVFGLKIEFAERS</sequence>
<evidence type="ECO:0008006" key="5">
    <source>
        <dbReference type="Google" id="ProtNLM"/>
    </source>
</evidence>
<dbReference type="Gene3D" id="3.30.420.40">
    <property type="match status" value="1"/>
</dbReference>
<dbReference type="EMBL" id="CP117812">
    <property type="protein sequence ID" value="WDE98808.1"/>
    <property type="molecule type" value="Genomic_DNA"/>
</dbReference>
<dbReference type="Pfam" id="PF02541">
    <property type="entry name" value="Ppx-GppA"/>
    <property type="match status" value="1"/>
</dbReference>
<proteinExistence type="predicted"/>
<dbReference type="InterPro" id="IPR003695">
    <property type="entry name" value="Ppx_GppA_N"/>
</dbReference>
<accession>A0ABY7VX57</accession>
<dbReference type="PANTHER" id="PTHR30005">
    <property type="entry name" value="EXOPOLYPHOSPHATASE"/>
    <property type="match status" value="1"/>
</dbReference>
<dbReference type="SUPFAM" id="SSF109604">
    <property type="entry name" value="HD-domain/PDEase-like"/>
    <property type="match status" value="1"/>
</dbReference>
<dbReference type="Gene3D" id="3.30.420.150">
    <property type="entry name" value="Exopolyphosphatase. Domain 2"/>
    <property type="match status" value="1"/>
</dbReference>
<gene>
    <name evidence="3" type="ORF">PQO03_13290</name>
</gene>
<dbReference type="InterPro" id="IPR043129">
    <property type="entry name" value="ATPase_NBD"/>
</dbReference>
<evidence type="ECO:0000259" key="2">
    <source>
        <dbReference type="Pfam" id="PF21447"/>
    </source>
</evidence>
<name>A0ABY7VX57_9BACT</name>
<evidence type="ECO:0000313" key="4">
    <source>
        <dbReference type="Proteomes" id="UP001214250"/>
    </source>
</evidence>
<dbReference type="Gene3D" id="1.10.3210.10">
    <property type="entry name" value="Hypothetical protein af1432"/>
    <property type="match status" value="1"/>
</dbReference>
<dbReference type="Pfam" id="PF21447">
    <property type="entry name" value="Ppx-GppA_III"/>
    <property type="match status" value="1"/>
</dbReference>
<evidence type="ECO:0000259" key="1">
    <source>
        <dbReference type="Pfam" id="PF02541"/>
    </source>
</evidence>
<protein>
    <recommendedName>
        <fullName evidence="5">Ppx/GppA phosphatase domain-containing protein</fullName>
    </recommendedName>
</protein>
<evidence type="ECO:0000313" key="3">
    <source>
        <dbReference type="EMBL" id="WDE98808.1"/>
    </source>
</evidence>
<reference evidence="3 4" key="1">
    <citation type="submission" date="2023-02" db="EMBL/GenBank/DDBJ databases">
        <title>Genome sequence of Lentisphaera profundi SAORIC-696.</title>
        <authorList>
            <person name="Kim e."/>
            <person name="Cho J.-C."/>
            <person name="Choi A."/>
            <person name="Kang I."/>
        </authorList>
    </citation>
    <scope>NUCLEOTIDE SEQUENCE [LARGE SCALE GENOMIC DNA]</scope>
    <source>
        <strain evidence="3 4">SAORIC-696</strain>
    </source>
</reference>
<dbReference type="PANTHER" id="PTHR30005:SF0">
    <property type="entry name" value="RETROGRADE REGULATION PROTEIN 2"/>
    <property type="match status" value="1"/>
</dbReference>